<evidence type="ECO:0000313" key="3">
    <source>
        <dbReference type="EMBL" id="MDR7086187.1"/>
    </source>
</evidence>
<evidence type="ECO:0000313" key="4">
    <source>
        <dbReference type="Proteomes" id="UP001257739"/>
    </source>
</evidence>
<protein>
    <submittedName>
        <fullName evidence="3">Deazaflavin-dependent oxidoreductase (Nitroreductase family)</fullName>
    </submittedName>
</protein>
<dbReference type="PANTHER" id="PTHR39428">
    <property type="entry name" value="F420H(2)-DEPENDENT QUINONE REDUCTASE RV1261C"/>
    <property type="match status" value="1"/>
</dbReference>
<dbReference type="InterPro" id="IPR004378">
    <property type="entry name" value="F420H2_quin_Rdtase"/>
</dbReference>
<comment type="catalytic activity">
    <reaction evidence="2">
        <text>oxidized coenzyme F420-(gamma-L-Glu)(n) + a quinol + H(+) = reduced coenzyme F420-(gamma-L-Glu)(n) + a quinone</text>
        <dbReference type="Rhea" id="RHEA:39663"/>
        <dbReference type="Rhea" id="RHEA-COMP:12939"/>
        <dbReference type="Rhea" id="RHEA-COMP:14378"/>
        <dbReference type="ChEBI" id="CHEBI:15378"/>
        <dbReference type="ChEBI" id="CHEBI:24646"/>
        <dbReference type="ChEBI" id="CHEBI:132124"/>
        <dbReference type="ChEBI" id="CHEBI:133980"/>
        <dbReference type="ChEBI" id="CHEBI:139511"/>
    </reaction>
</comment>
<dbReference type="InterPro" id="IPR012349">
    <property type="entry name" value="Split_barrel_FMN-bd"/>
</dbReference>
<evidence type="ECO:0000256" key="2">
    <source>
        <dbReference type="ARBA" id="ARBA00049106"/>
    </source>
</evidence>
<proteinExistence type="inferred from homology"/>
<gene>
    <name evidence="3" type="ORF">J2X11_001026</name>
</gene>
<reference evidence="3 4" key="1">
    <citation type="submission" date="2023-07" db="EMBL/GenBank/DDBJ databases">
        <title>Sorghum-associated microbial communities from plants grown in Nebraska, USA.</title>
        <authorList>
            <person name="Schachtman D."/>
        </authorList>
    </citation>
    <scope>NUCLEOTIDE SEQUENCE [LARGE SCALE GENOMIC DNA]</scope>
    <source>
        <strain evidence="3 4">BE248</strain>
    </source>
</reference>
<dbReference type="Pfam" id="PF04075">
    <property type="entry name" value="F420H2_quin_red"/>
    <property type="match status" value="1"/>
</dbReference>
<sequence length="164" mass="18452">MGRFSLPDEKPPGLDKPGTVSFIKAMSKINTAVFKASNGRLGAKWRVGEGFKKPPPILLLEHIGRKSGKTFTAPLVYRVDGDNLIVVASQGGLPKNPQWYGNLIANPDTVVHIRKDKNRKVRARVAEGAERAELWDKMVDLYSDFQKYEKWTDREIPIVVLEPR</sequence>
<dbReference type="PANTHER" id="PTHR39428:SF3">
    <property type="entry name" value="DEAZAFLAVIN-DEPENDENT NITROREDUCTASE"/>
    <property type="match status" value="1"/>
</dbReference>
<organism evidence="3 4">
    <name type="scientific">Aeromicrobium panaciterrae</name>
    <dbReference type="NCBI Taxonomy" id="363861"/>
    <lineage>
        <taxon>Bacteria</taxon>
        <taxon>Bacillati</taxon>
        <taxon>Actinomycetota</taxon>
        <taxon>Actinomycetes</taxon>
        <taxon>Propionibacteriales</taxon>
        <taxon>Nocardioidaceae</taxon>
        <taxon>Aeromicrobium</taxon>
    </lineage>
</organism>
<name>A0ABU1ULY1_9ACTN</name>
<dbReference type="EMBL" id="JAVDWH010000001">
    <property type="protein sequence ID" value="MDR7086187.1"/>
    <property type="molecule type" value="Genomic_DNA"/>
</dbReference>
<dbReference type="Proteomes" id="UP001257739">
    <property type="component" value="Unassembled WGS sequence"/>
</dbReference>
<accession>A0ABU1ULY1</accession>
<dbReference type="RefSeq" id="WP_309967546.1">
    <property type="nucleotide sequence ID" value="NZ_JAVDWH010000001.1"/>
</dbReference>
<dbReference type="NCBIfam" id="TIGR00026">
    <property type="entry name" value="hi_GC_TIGR00026"/>
    <property type="match status" value="1"/>
</dbReference>
<evidence type="ECO:0000256" key="1">
    <source>
        <dbReference type="ARBA" id="ARBA00008710"/>
    </source>
</evidence>
<keyword evidence="4" id="KW-1185">Reference proteome</keyword>
<dbReference type="Gene3D" id="2.30.110.10">
    <property type="entry name" value="Electron Transport, Fmn-binding Protein, Chain A"/>
    <property type="match status" value="1"/>
</dbReference>
<comment type="similarity">
    <text evidence="1">Belongs to the F420H(2)-dependent quinone reductase family.</text>
</comment>
<comment type="caution">
    <text evidence="3">The sequence shown here is derived from an EMBL/GenBank/DDBJ whole genome shotgun (WGS) entry which is preliminary data.</text>
</comment>